<dbReference type="HOGENOM" id="CLU_2035239_0_0_5"/>
<evidence type="ECO:0000259" key="1">
    <source>
        <dbReference type="PROSITE" id="PS50280"/>
    </source>
</evidence>
<name>D8JU56_HYPDA</name>
<sequence>MLLVKTRLAPSPIAGIGLFADEDIKKGTVTWRFMAAYDRLLSGADISNLPEPARTNILDHAYLDAASGLFVLCADNARFMNHADDPNTAGVHDAGSIEGYDVATRDIAAGEELTCDYRTFDAHVGVKLGIPG</sequence>
<dbReference type="CDD" id="cd08161">
    <property type="entry name" value="SET"/>
    <property type="match status" value="1"/>
</dbReference>
<evidence type="ECO:0000313" key="3">
    <source>
        <dbReference type="Proteomes" id="UP000002033"/>
    </source>
</evidence>
<keyword evidence="3" id="KW-1185">Reference proteome</keyword>
<protein>
    <submittedName>
        <fullName evidence="2">Nuclear protein SET</fullName>
    </submittedName>
</protein>
<dbReference type="Gene3D" id="2.170.270.10">
    <property type="entry name" value="SET domain"/>
    <property type="match status" value="1"/>
</dbReference>
<evidence type="ECO:0000313" key="2">
    <source>
        <dbReference type="EMBL" id="ADJ22646.1"/>
    </source>
</evidence>
<dbReference type="OrthoDB" id="9804945at2"/>
<dbReference type="Pfam" id="PF00856">
    <property type="entry name" value="SET"/>
    <property type="match status" value="1"/>
</dbReference>
<dbReference type="RefSeq" id="WP_013214861.1">
    <property type="nucleotide sequence ID" value="NC_014313.1"/>
</dbReference>
<dbReference type="SUPFAM" id="SSF82199">
    <property type="entry name" value="SET domain"/>
    <property type="match status" value="1"/>
</dbReference>
<reference evidence="3" key="1">
    <citation type="journal article" date="2011" name="J. Bacteriol.">
        <title>Genome sequences of eight morphologically diverse alphaproteobacteria.</title>
        <authorList>
            <consortium name="US DOE Joint Genome Institute"/>
            <person name="Brown P.J."/>
            <person name="Kysela D.T."/>
            <person name="Buechlein A."/>
            <person name="Hemmerich C."/>
            <person name="Brun Y.V."/>
        </authorList>
    </citation>
    <scope>NUCLEOTIDE SEQUENCE [LARGE SCALE GENOMIC DNA]</scope>
    <source>
        <strain evidence="3">ATCC 51888 / DSM 1869 / NCIB 11706 / TK 0415</strain>
    </source>
</reference>
<feature type="domain" description="SET" evidence="1">
    <location>
        <begin position="4"/>
        <end position="118"/>
    </location>
</feature>
<dbReference type="PROSITE" id="PS50280">
    <property type="entry name" value="SET"/>
    <property type="match status" value="1"/>
</dbReference>
<dbReference type="KEGG" id="hdn:Hden_0829"/>
<accession>D8JU56</accession>
<dbReference type="EMBL" id="CP002083">
    <property type="protein sequence ID" value="ADJ22646.1"/>
    <property type="molecule type" value="Genomic_DNA"/>
</dbReference>
<dbReference type="Proteomes" id="UP000002033">
    <property type="component" value="Chromosome"/>
</dbReference>
<dbReference type="InterPro" id="IPR001214">
    <property type="entry name" value="SET_dom"/>
</dbReference>
<proteinExistence type="predicted"/>
<organism evidence="2 3">
    <name type="scientific">Hyphomicrobium denitrificans (strain ATCC 51888 / DSM 1869 / NCIMB 11706 / TK 0415)</name>
    <dbReference type="NCBI Taxonomy" id="582899"/>
    <lineage>
        <taxon>Bacteria</taxon>
        <taxon>Pseudomonadati</taxon>
        <taxon>Pseudomonadota</taxon>
        <taxon>Alphaproteobacteria</taxon>
        <taxon>Hyphomicrobiales</taxon>
        <taxon>Hyphomicrobiaceae</taxon>
        <taxon>Hyphomicrobium</taxon>
    </lineage>
</organism>
<dbReference type="InterPro" id="IPR046341">
    <property type="entry name" value="SET_dom_sf"/>
</dbReference>
<dbReference type="AlphaFoldDB" id="D8JU56"/>
<dbReference type="STRING" id="582899.Hden_0829"/>
<dbReference type="eggNOG" id="COG2940">
    <property type="taxonomic scope" value="Bacteria"/>
</dbReference>
<gene>
    <name evidence="2" type="ordered locus">Hden_0829</name>
</gene>
<dbReference type="SMART" id="SM00317">
    <property type="entry name" value="SET"/>
    <property type="match status" value="1"/>
</dbReference>